<keyword evidence="4" id="KW-1185">Reference proteome</keyword>
<protein>
    <recommendedName>
        <fullName evidence="2">BZIP domain-containing protein</fullName>
    </recommendedName>
</protein>
<proteinExistence type="predicted"/>
<feature type="region of interest" description="Disordered" evidence="1">
    <location>
        <begin position="405"/>
        <end position="571"/>
    </location>
</feature>
<feature type="region of interest" description="Disordered" evidence="1">
    <location>
        <begin position="127"/>
        <end position="202"/>
    </location>
</feature>
<dbReference type="STRING" id="86259.A0A4Z1NRE3"/>
<dbReference type="InterPro" id="IPR004827">
    <property type="entry name" value="bZIP"/>
</dbReference>
<feature type="compositionally biased region" description="Polar residues" evidence="1">
    <location>
        <begin position="492"/>
        <end position="507"/>
    </location>
</feature>
<evidence type="ECO:0000313" key="3">
    <source>
        <dbReference type="EMBL" id="TID13435.1"/>
    </source>
</evidence>
<reference evidence="3 4" key="1">
    <citation type="submission" date="2019-04" db="EMBL/GenBank/DDBJ databases">
        <title>High contiguity whole genome sequence and gene annotation resource for two Venturia nashicola isolates.</title>
        <authorList>
            <person name="Prokchorchik M."/>
            <person name="Won K."/>
            <person name="Lee Y."/>
            <person name="Choi E.D."/>
            <person name="Segonzac C."/>
            <person name="Sohn K.H."/>
        </authorList>
    </citation>
    <scope>NUCLEOTIDE SEQUENCE [LARGE SCALE GENOMIC DNA]</scope>
    <source>
        <strain evidence="3 4">PRI2</strain>
    </source>
</reference>
<feature type="compositionally biased region" description="Polar residues" evidence="1">
    <location>
        <begin position="233"/>
        <end position="258"/>
    </location>
</feature>
<gene>
    <name evidence="3" type="ORF">E6O75_ATG11351</name>
</gene>
<dbReference type="CDD" id="cd14705">
    <property type="entry name" value="bZIP_Zip1"/>
    <property type="match status" value="1"/>
</dbReference>
<feature type="region of interest" description="Disordered" evidence="1">
    <location>
        <begin position="1"/>
        <end position="65"/>
    </location>
</feature>
<feature type="compositionally biased region" description="Low complexity" evidence="1">
    <location>
        <begin position="1"/>
        <end position="17"/>
    </location>
</feature>
<feature type="compositionally biased region" description="Low complexity" evidence="1">
    <location>
        <begin position="519"/>
        <end position="550"/>
    </location>
</feature>
<dbReference type="Proteomes" id="UP000298493">
    <property type="component" value="Unassembled WGS sequence"/>
</dbReference>
<feature type="compositionally biased region" description="Polar residues" evidence="1">
    <location>
        <begin position="142"/>
        <end position="162"/>
    </location>
</feature>
<feature type="compositionally biased region" description="Basic and acidic residues" evidence="1">
    <location>
        <begin position="38"/>
        <end position="49"/>
    </location>
</feature>
<dbReference type="EMBL" id="SNSC02000026">
    <property type="protein sequence ID" value="TID13435.1"/>
    <property type="molecule type" value="Genomic_DNA"/>
</dbReference>
<dbReference type="GO" id="GO:0003700">
    <property type="term" value="F:DNA-binding transcription factor activity"/>
    <property type="evidence" value="ECO:0007669"/>
    <property type="project" value="InterPro"/>
</dbReference>
<feature type="region of interest" description="Disordered" evidence="1">
    <location>
        <begin position="328"/>
        <end position="357"/>
    </location>
</feature>
<feature type="compositionally biased region" description="Basic and acidic residues" evidence="1">
    <location>
        <begin position="405"/>
        <end position="418"/>
    </location>
</feature>
<feature type="compositionally biased region" description="Low complexity" evidence="1">
    <location>
        <begin position="163"/>
        <end position="202"/>
    </location>
</feature>
<dbReference type="OrthoDB" id="2247093at2759"/>
<accession>A0A4Z1NRE3</accession>
<sequence length="571" mass="63154">MLSFPSHSSPNSHSNGGRLKMEDQASHGLGLPPIRYSVETKNREEERKASRSLGVHSILNPTHGEELDVRHRRRSFAQMEEDFKKNPSITNAMLGRTQNGEVMHEATSPPLAAASQRAPRRILTPISPRIQGHRAVRYGQGRQPTGTINAQETPFLSPTARYQSQEASPAPQPSAAQSHSNQPQTQQSPQHSQSGHASQQTSPFLMPAAPAYIPPIVAPPCRPSVSIVHSARASPTPSNYSSFSQQNGVMSGKSSPSPHNYRAVSGPTPPGSYQPSPSPVHGPSSNVPPVHLDGDQQQAYSAMISSGQNYQVLTIDTTRGHMQMPVEVQTASRMSDEKRKKNAGASARFRQRRKEKEKDASIRISNLEQELAWAQEDSRFYKQERDVISDLVLRSFPQYKSYIDDRPASPIHSRDLTRRRLSTHGLSSTGDSVSPRVMPAPTPIMPGPDSNRYEQPGHPPTIPADRFDQTGGERPATRRRTEPFHAVPPPNVTVSGHRSHQPASPSFPSLGGRSPAHHPIPQQQTQPYQQPQARQDQPLQPQLPPIGQVPYRQEPSHEQRSWPSRPEQHRQ</sequence>
<evidence type="ECO:0000256" key="1">
    <source>
        <dbReference type="SAM" id="MobiDB-lite"/>
    </source>
</evidence>
<evidence type="ECO:0000259" key="2">
    <source>
        <dbReference type="PROSITE" id="PS00036"/>
    </source>
</evidence>
<organism evidence="3 4">
    <name type="scientific">Venturia nashicola</name>
    <dbReference type="NCBI Taxonomy" id="86259"/>
    <lineage>
        <taxon>Eukaryota</taxon>
        <taxon>Fungi</taxon>
        <taxon>Dikarya</taxon>
        <taxon>Ascomycota</taxon>
        <taxon>Pezizomycotina</taxon>
        <taxon>Dothideomycetes</taxon>
        <taxon>Pleosporomycetidae</taxon>
        <taxon>Venturiales</taxon>
        <taxon>Venturiaceae</taxon>
        <taxon>Venturia</taxon>
    </lineage>
</organism>
<feature type="compositionally biased region" description="Pro residues" evidence="1">
    <location>
        <begin position="267"/>
        <end position="280"/>
    </location>
</feature>
<dbReference type="AlphaFoldDB" id="A0A4Z1NRE3"/>
<comment type="caution">
    <text evidence="3">The sequence shown here is derived from an EMBL/GenBank/DDBJ whole genome shotgun (WGS) entry which is preliminary data.</text>
</comment>
<evidence type="ECO:0000313" key="4">
    <source>
        <dbReference type="Proteomes" id="UP000298493"/>
    </source>
</evidence>
<feature type="region of interest" description="Disordered" evidence="1">
    <location>
        <begin position="229"/>
        <end position="293"/>
    </location>
</feature>
<feature type="compositionally biased region" description="Basic and acidic residues" evidence="1">
    <location>
        <begin position="554"/>
        <end position="571"/>
    </location>
</feature>
<dbReference type="PROSITE" id="PS00036">
    <property type="entry name" value="BZIP_BASIC"/>
    <property type="match status" value="1"/>
</dbReference>
<feature type="domain" description="BZIP" evidence="2">
    <location>
        <begin position="338"/>
        <end position="352"/>
    </location>
</feature>
<name>A0A4Z1NRE3_9PEZI</name>